<organism evidence="1 2">
    <name type="scientific">Phaseolus coccineus</name>
    <name type="common">Scarlet runner bean</name>
    <name type="synonym">Phaseolus multiflorus</name>
    <dbReference type="NCBI Taxonomy" id="3886"/>
    <lineage>
        <taxon>Eukaryota</taxon>
        <taxon>Viridiplantae</taxon>
        <taxon>Streptophyta</taxon>
        <taxon>Embryophyta</taxon>
        <taxon>Tracheophyta</taxon>
        <taxon>Spermatophyta</taxon>
        <taxon>Magnoliopsida</taxon>
        <taxon>eudicotyledons</taxon>
        <taxon>Gunneridae</taxon>
        <taxon>Pentapetalae</taxon>
        <taxon>rosids</taxon>
        <taxon>fabids</taxon>
        <taxon>Fabales</taxon>
        <taxon>Fabaceae</taxon>
        <taxon>Papilionoideae</taxon>
        <taxon>50 kb inversion clade</taxon>
        <taxon>NPAAA clade</taxon>
        <taxon>indigoferoid/millettioid clade</taxon>
        <taxon>Phaseoleae</taxon>
        <taxon>Phaseolus</taxon>
    </lineage>
</organism>
<evidence type="ECO:0000313" key="2">
    <source>
        <dbReference type="Proteomes" id="UP001374584"/>
    </source>
</evidence>
<gene>
    <name evidence="1" type="ORF">VNO80_26365</name>
</gene>
<keyword evidence="2" id="KW-1185">Reference proteome</keyword>
<protein>
    <submittedName>
        <fullName evidence="1">Uncharacterized protein</fullName>
    </submittedName>
</protein>
<dbReference type="AlphaFoldDB" id="A0AAN9LEM1"/>
<dbReference type="Proteomes" id="UP001374584">
    <property type="component" value="Unassembled WGS sequence"/>
</dbReference>
<reference evidence="1 2" key="1">
    <citation type="submission" date="2024-01" db="EMBL/GenBank/DDBJ databases">
        <title>The genomes of 5 underutilized Papilionoideae crops provide insights into root nodulation and disease resistanc.</title>
        <authorList>
            <person name="Jiang F."/>
        </authorList>
    </citation>
    <scope>NUCLEOTIDE SEQUENCE [LARGE SCALE GENOMIC DNA]</scope>
    <source>
        <strain evidence="1">JINMINGXINNONG_FW02</strain>
        <tissue evidence="1">Leaves</tissue>
    </source>
</reference>
<evidence type="ECO:0000313" key="1">
    <source>
        <dbReference type="EMBL" id="KAK7334605.1"/>
    </source>
</evidence>
<comment type="caution">
    <text evidence="1">The sequence shown here is derived from an EMBL/GenBank/DDBJ whole genome shotgun (WGS) entry which is preliminary data.</text>
</comment>
<accession>A0AAN9LEM1</accession>
<sequence length="123" mass="13670">MGVRGRVGQGAAWKGEWTRELGLLVGSRGLWEWSWSSGVGARGRRGWRRRGGEVEEELRMLENEKSFFGWPSFSSTITVERLFSTATEFAVDTAPPSNTDSDGMSLLPLHSRTRLLVIPAFVG</sequence>
<name>A0AAN9LEM1_PHACN</name>
<proteinExistence type="predicted"/>
<dbReference type="EMBL" id="JAYMYR010000010">
    <property type="protein sequence ID" value="KAK7334605.1"/>
    <property type="molecule type" value="Genomic_DNA"/>
</dbReference>